<gene>
    <name evidence="4" type="ORF">PtA15_12A35</name>
</gene>
<dbReference type="RefSeq" id="XP_053025605.1">
    <property type="nucleotide sequence ID" value="XM_053161960.1"/>
</dbReference>
<accession>A0ABY7D221</accession>
<sequence length="272" mass="30872">MAGTKSPRRLRLITINTPKGQEVQIFVEELKAKYDFKLIHQVCDVRKGFQKSEEFLKLNPNGKIPVLIDNNHNALNISGHPFCIMESPAIVDYLSVRIDKKRLFSFTHPLERCEMEQWITWGISELGYMTDECIHFLRYAPQGQGKVIEHHTRNLLVAYHALERHLSGPPPLAAQDYIAGCGKGTYSIADMVTWPSINVNHLCGLEASTLDDLPHVKAWFVRIGSRRQVISGSSSKYEYVGPRLVARIHQHYIEGSFGFQDSTLKAQNQAES</sequence>
<evidence type="ECO:0008006" key="6">
    <source>
        <dbReference type="Google" id="ProtNLM"/>
    </source>
</evidence>
<keyword evidence="5" id="KW-1185">Reference proteome</keyword>
<dbReference type="SUPFAM" id="SSF47616">
    <property type="entry name" value="GST C-terminal domain-like"/>
    <property type="match status" value="1"/>
</dbReference>
<dbReference type="EMBL" id="CP110432">
    <property type="protein sequence ID" value="WAQ90050.1"/>
    <property type="molecule type" value="Genomic_DNA"/>
</dbReference>
<feature type="domain" description="GST N-terminal" evidence="2">
    <location>
        <begin position="7"/>
        <end position="102"/>
    </location>
</feature>
<proteinExistence type="inferred from homology"/>
<dbReference type="InterPro" id="IPR010987">
    <property type="entry name" value="Glutathione-S-Trfase_C-like"/>
</dbReference>
<dbReference type="PROSITE" id="PS50405">
    <property type="entry name" value="GST_CTER"/>
    <property type="match status" value="1"/>
</dbReference>
<dbReference type="Pfam" id="PF02798">
    <property type="entry name" value="GST_N"/>
    <property type="match status" value="1"/>
</dbReference>
<protein>
    <recommendedName>
        <fullName evidence="6">Glutathione S-transferase</fullName>
    </recommendedName>
</protein>
<dbReference type="PANTHER" id="PTHR44051">
    <property type="entry name" value="GLUTATHIONE S-TRANSFERASE-RELATED"/>
    <property type="match status" value="1"/>
</dbReference>
<comment type="similarity">
    <text evidence="1">Belongs to the GST superfamily.</text>
</comment>
<organism evidence="4 5">
    <name type="scientific">Puccinia triticina</name>
    <dbReference type="NCBI Taxonomy" id="208348"/>
    <lineage>
        <taxon>Eukaryota</taxon>
        <taxon>Fungi</taxon>
        <taxon>Dikarya</taxon>
        <taxon>Basidiomycota</taxon>
        <taxon>Pucciniomycotina</taxon>
        <taxon>Pucciniomycetes</taxon>
        <taxon>Pucciniales</taxon>
        <taxon>Pucciniaceae</taxon>
        <taxon>Puccinia</taxon>
    </lineage>
</organism>
<dbReference type="Gene3D" id="3.40.30.10">
    <property type="entry name" value="Glutaredoxin"/>
    <property type="match status" value="1"/>
</dbReference>
<dbReference type="SFLD" id="SFLDG00358">
    <property type="entry name" value="Main_(cytGST)"/>
    <property type="match status" value="1"/>
</dbReference>
<dbReference type="InterPro" id="IPR040079">
    <property type="entry name" value="Glutathione_S-Trfase"/>
</dbReference>
<feature type="domain" description="GST C-terminal" evidence="3">
    <location>
        <begin position="108"/>
        <end position="243"/>
    </location>
</feature>
<evidence type="ECO:0000313" key="4">
    <source>
        <dbReference type="EMBL" id="WAQ90050.1"/>
    </source>
</evidence>
<dbReference type="InterPro" id="IPR036249">
    <property type="entry name" value="Thioredoxin-like_sf"/>
</dbReference>
<name>A0ABY7D221_9BASI</name>
<dbReference type="InterPro" id="IPR036282">
    <property type="entry name" value="Glutathione-S-Trfase_C_sf"/>
</dbReference>
<dbReference type="PANTHER" id="PTHR44051:SF8">
    <property type="entry name" value="GLUTATHIONE S-TRANSFERASE GSTA"/>
    <property type="match status" value="1"/>
</dbReference>
<evidence type="ECO:0000256" key="1">
    <source>
        <dbReference type="ARBA" id="ARBA00007409"/>
    </source>
</evidence>
<dbReference type="Proteomes" id="UP001164743">
    <property type="component" value="Chromosome 12A"/>
</dbReference>
<evidence type="ECO:0000259" key="3">
    <source>
        <dbReference type="PROSITE" id="PS50405"/>
    </source>
</evidence>
<evidence type="ECO:0000259" key="2">
    <source>
        <dbReference type="PROSITE" id="PS50404"/>
    </source>
</evidence>
<evidence type="ECO:0000313" key="5">
    <source>
        <dbReference type="Proteomes" id="UP001164743"/>
    </source>
</evidence>
<dbReference type="GeneID" id="77802844"/>
<dbReference type="SFLD" id="SFLDS00019">
    <property type="entry name" value="Glutathione_Transferase_(cytos"/>
    <property type="match status" value="1"/>
</dbReference>
<reference evidence="4" key="1">
    <citation type="submission" date="2022-10" db="EMBL/GenBank/DDBJ databases">
        <title>Puccinia triticina Genome sequencing and assembly.</title>
        <authorList>
            <person name="Li C."/>
        </authorList>
    </citation>
    <scope>NUCLEOTIDE SEQUENCE</scope>
    <source>
        <strain evidence="4">Pt15</strain>
    </source>
</reference>
<dbReference type="InterPro" id="IPR004045">
    <property type="entry name" value="Glutathione_S-Trfase_N"/>
</dbReference>
<dbReference type="PROSITE" id="PS50404">
    <property type="entry name" value="GST_NTER"/>
    <property type="match status" value="1"/>
</dbReference>
<dbReference type="SUPFAM" id="SSF52833">
    <property type="entry name" value="Thioredoxin-like"/>
    <property type="match status" value="1"/>
</dbReference>
<dbReference type="Gene3D" id="1.20.1050.10">
    <property type="match status" value="1"/>
</dbReference>